<reference evidence="1" key="1">
    <citation type="submission" date="2020-07" db="EMBL/GenBank/DDBJ databases">
        <title>Draft genome sequence of Lactobacillus helveticus strain JCM 1062.</title>
        <authorList>
            <person name="Endo A."/>
            <person name="Maeno S."/>
            <person name="Kido Y."/>
        </authorList>
    </citation>
    <scope>NUCLEOTIDE SEQUENCE</scope>
    <source>
        <strain evidence="1">JCM 1062</strain>
    </source>
</reference>
<name>A0AAV4E425_LACHE</name>
<evidence type="ECO:0000313" key="2">
    <source>
        <dbReference type="Proteomes" id="UP000630086"/>
    </source>
</evidence>
<dbReference type="Proteomes" id="UP000630086">
    <property type="component" value="Unassembled WGS sequence"/>
</dbReference>
<proteinExistence type="predicted"/>
<protein>
    <recommendedName>
        <fullName evidence="3">XRE family transcriptional regulator</fullName>
    </recommendedName>
</protein>
<dbReference type="AlphaFoldDB" id="A0AAV4E425"/>
<dbReference type="RefSeq" id="WP_101511810.1">
    <property type="nucleotide sequence ID" value="NZ_BLYU01000016.1"/>
</dbReference>
<dbReference type="EMBL" id="BLYV01000194">
    <property type="protein sequence ID" value="GFP13076.1"/>
    <property type="molecule type" value="Genomic_DNA"/>
</dbReference>
<evidence type="ECO:0008006" key="3">
    <source>
        <dbReference type="Google" id="ProtNLM"/>
    </source>
</evidence>
<organism evidence="1 2">
    <name type="scientific">Lactobacillus helveticus</name>
    <name type="common">Lactobacillus suntoryeus</name>
    <dbReference type="NCBI Taxonomy" id="1587"/>
    <lineage>
        <taxon>Bacteria</taxon>
        <taxon>Bacillati</taxon>
        <taxon>Bacillota</taxon>
        <taxon>Bacilli</taxon>
        <taxon>Lactobacillales</taxon>
        <taxon>Lactobacillaceae</taxon>
        <taxon>Lactobacillus</taxon>
    </lineage>
</organism>
<evidence type="ECO:0000313" key="1">
    <source>
        <dbReference type="EMBL" id="GFP13076.1"/>
    </source>
</evidence>
<comment type="caution">
    <text evidence="1">The sequence shown here is derived from an EMBL/GenBank/DDBJ whole genome shotgun (WGS) entry which is preliminary data.</text>
</comment>
<accession>A0AAV4E425</accession>
<gene>
    <name evidence="1" type="ORF">LHEJCM1062_09480</name>
</gene>
<sequence>MLGIKNMVKQNLLTKKIKELNLSNLDLVSKIAQTISNNSKLSAAEALDDSVQNKLTPAYVDSWRKGKAIPTNPIIRDALATILHAPEDNFFNLILNSEDAKQILLDSLNKYNLKIMADNLNDFKIKAAYGDFDRIKQNPYSSKVTSKDIMGCIAYLKISGYLFSKNLGLEKKKN</sequence>